<feature type="transmembrane region" description="Helical" evidence="5">
    <location>
        <begin position="15"/>
        <end position="34"/>
    </location>
</feature>
<dbReference type="AlphaFoldDB" id="A0A194AKR8"/>
<protein>
    <submittedName>
        <fullName evidence="7">Peptidase S54</fullName>
    </submittedName>
</protein>
<dbReference type="GO" id="GO:0004252">
    <property type="term" value="F:serine-type endopeptidase activity"/>
    <property type="evidence" value="ECO:0007669"/>
    <property type="project" value="InterPro"/>
</dbReference>
<dbReference type="GO" id="GO:0016020">
    <property type="term" value="C:membrane"/>
    <property type="evidence" value="ECO:0007669"/>
    <property type="project" value="UniProtKB-SubCell"/>
</dbReference>
<dbReference type="InterPro" id="IPR050925">
    <property type="entry name" value="Rhomboid_protease_S54"/>
</dbReference>
<feature type="transmembrane region" description="Helical" evidence="5">
    <location>
        <begin position="41"/>
        <end position="64"/>
    </location>
</feature>
<evidence type="ECO:0000256" key="1">
    <source>
        <dbReference type="ARBA" id="ARBA00004141"/>
    </source>
</evidence>
<dbReference type="PANTHER" id="PTHR43731:SF26">
    <property type="entry name" value="RHOMBOID-LIKE PROTEIN 10, CHLOROPLASTIC"/>
    <property type="match status" value="1"/>
</dbReference>
<evidence type="ECO:0000259" key="6">
    <source>
        <dbReference type="Pfam" id="PF01694"/>
    </source>
</evidence>
<dbReference type="Pfam" id="PF01694">
    <property type="entry name" value="Rhomboid"/>
    <property type="match status" value="1"/>
</dbReference>
<dbReference type="FunFam" id="1.20.1540.10:FF:000027">
    <property type="entry name" value="Rhomboid family intramembrane serine protease"/>
    <property type="match status" value="1"/>
</dbReference>
<comment type="subcellular location">
    <subcellularLocation>
        <location evidence="1">Membrane</location>
        <topology evidence="1">Multi-pass membrane protein</topology>
    </subcellularLocation>
</comment>
<dbReference type="OrthoDB" id="9813074at2"/>
<comment type="caution">
    <text evidence="7">The sequence shown here is derived from an EMBL/GenBank/DDBJ whole genome shotgun (WGS) entry which is preliminary data.</text>
</comment>
<dbReference type="RefSeq" id="WP_069859894.1">
    <property type="nucleotide sequence ID" value="NZ_BDFE01000020.1"/>
</dbReference>
<evidence type="ECO:0000256" key="3">
    <source>
        <dbReference type="ARBA" id="ARBA00022989"/>
    </source>
</evidence>
<feature type="transmembrane region" description="Helical" evidence="5">
    <location>
        <begin position="163"/>
        <end position="187"/>
    </location>
</feature>
<evidence type="ECO:0000256" key="5">
    <source>
        <dbReference type="SAM" id="Phobius"/>
    </source>
</evidence>
<evidence type="ECO:0000256" key="2">
    <source>
        <dbReference type="ARBA" id="ARBA00022692"/>
    </source>
</evidence>
<name>A0A194AKR8_9BACT</name>
<keyword evidence="2 5" id="KW-0812">Transmembrane</keyword>
<keyword evidence="4 5" id="KW-0472">Membrane</keyword>
<sequence>MFPLRDDTPNVHKPVMVTTIVVVNAVLFLGGLLLSPRGQAYVFHVFGVVPLRLTDPMWATAHGYPGGVLVSLVSHMFLHSSWMHIIGNMWTLWIFGDNIEDVMGPFRFLLFYLCCGFAALLTHLVFNFSSPIPVVGASGAIAGVMGAYLVLYPHAKVVTLIPIFIFPWFVDLPAVLFLGIWFLLQFFNGAASAAGTGGVAWWAHVGGFVAGIVLLRLFEDKKRCQKCYLSGKNVTPFWNAVPKGPRPDDDPWKHLRS</sequence>
<feature type="transmembrane region" description="Helical" evidence="5">
    <location>
        <begin position="132"/>
        <end position="151"/>
    </location>
</feature>
<dbReference type="Proteomes" id="UP000095200">
    <property type="component" value="Unassembled WGS sequence"/>
</dbReference>
<reference evidence="8" key="1">
    <citation type="submission" date="2016-06" db="EMBL/GenBank/DDBJ databases">
        <title>Draft genome sequence of Desulfoplanes formicivorans strain Pf12B.</title>
        <authorList>
            <person name="Watanabe M."/>
            <person name="Kojima H."/>
            <person name="Fukui M."/>
        </authorList>
    </citation>
    <scope>NUCLEOTIDE SEQUENCE [LARGE SCALE GENOMIC DNA]</scope>
    <source>
        <strain evidence="8">Pf12B</strain>
    </source>
</reference>
<organism evidence="7 8">
    <name type="scientific">Desulfoplanes formicivorans</name>
    <dbReference type="NCBI Taxonomy" id="1592317"/>
    <lineage>
        <taxon>Bacteria</taxon>
        <taxon>Pseudomonadati</taxon>
        <taxon>Thermodesulfobacteriota</taxon>
        <taxon>Desulfovibrionia</taxon>
        <taxon>Desulfovibrionales</taxon>
        <taxon>Desulfoplanaceae</taxon>
        <taxon>Desulfoplanes</taxon>
    </lineage>
</organism>
<feature type="transmembrane region" description="Helical" evidence="5">
    <location>
        <begin position="108"/>
        <end position="126"/>
    </location>
</feature>
<evidence type="ECO:0000313" key="8">
    <source>
        <dbReference type="Proteomes" id="UP000095200"/>
    </source>
</evidence>
<dbReference type="InterPro" id="IPR022764">
    <property type="entry name" value="Peptidase_S54_rhomboid_dom"/>
</dbReference>
<dbReference type="EMBL" id="BDFE01000020">
    <property type="protein sequence ID" value="GAU09636.1"/>
    <property type="molecule type" value="Genomic_DNA"/>
</dbReference>
<feature type="transmembrane region" description="Helical" evidence="5">
    <location>
        <begin position="76"/>
        <end position="96"/>
    </location>
</feature>
<keyword evidence="8" id="KW-1185">Reference proteome</keyword>
<keyword evidence="3 5" id="KW-1133">Transmembrane helix</keyword>
<proteinExistence type="predicted"/>
<evidence type="ECO:0000313" key="7">
    <source>
        <dbReference type="EMBL" id="GAU09636.1"/>
    </source>
</evidence>
<dbReference type="Gene3D" id="1.20.1540.10">
    <property type="entry name" value="Rhomboid-like"/>
    <property type="match status" value="1"/>
</dbReference>
<evidence type="ECO:0000256" key="4">
    <source>
        <dbReference type="ARBA" id="ARBA00023136"/>
    </source>
</evidence>
<dbReference type="STRING" id="1592317.DPF_2366"/>
<feature type="domain" description="Peptidase S54 rhomboid" evidence="6">
    <location>
        <begin position="69"/>
        <end position="215"/>
    </location>
</feature>
<dbReference type="PANTHER" id="PTHR43731">
    <property type="entry name" value="RHOMBOID PROTEASE"/>
    <property type="match status" value="1"/>
</dbReference>
<gene>
    <name evidence="7" type="ORF">DPF_2366</name>
</gene>
<feature type="transmembrane region" description="Helical" evidence="5">
    <location>
        <begin position="199"/>
        <end position="218"/>
    </location>
</feature>
<dbReference type="SUPFAM" id="SSF144091">
    <property type="entry name" value="Rhomboid-like"/>
    <property type="match status" value="1"/>
</dbReference>
<dbReference type="InterPro" id="IPR035952">
    <property type="entry name" value="Rhomboid-like_sf"/>
</dbReference>
<accession>A0A194AKR8</accession>